<keyword evidence="4" id="KW-0732">Signal</keyword>
<dbReference type="GO" id="GO:0004560">
    <property type="term" value="F:alpha-L-fucosidase activity"/>
    <property type="evidence" value="ECO:0007669"/>
    <property type="project" value="InterPro"/>
</dbReference>
<evidence type="ECO:0000256" key="3">
    <source>
        <dbReference type="ARBA" id="ARBA00012662"/>
    </source>
</evidence>
<evidence type="ECO:0000256" key="4">
    <source>
        <dbReference type="ARBA" id="ARBA00022729"/>
    </source>
</evidence>
<dbReference type="InterPro" id="IPR000933">
    <property type="entry name" value="Glyco_hydro_29"/>
</dbReference>
<proteinExistence type="inferred from homology"/>
<dbReference type="Proteomes" id="UP000309676">
    <property type="component" value="Unassembled WGS sequence"/>
</dbReference>
<evidence type="ECO:0000259" key="7">
    <source>
        <dbReference type="Pfam" id="PF01120"/>
    </source>
</evidence>
<dbReference type="GO" id="GO:0005764">
    <property type="term" value="C:lysosome"/>
    <property type="evidence" value="ECO:0007669"/>
    <property type="project" value="TreeGrafter"/>
</dbReference>
<keyword evidence="5 8" id="KW-0378">Hydrolase</keyword>
<keyword evidence="9" id="KW-1185">Reference proteome</keyword>
<dbReference type="EMBL" id="VCIW01000002">
    <property type="protein sequence ID" value="TLS53434.1"/>
    <property type="molecule type" value="Genomic_DNA"/>
</dbReference>
<dbReference type="InterPro" id="IPR057739">
    <property type="entry name" value="Glyco_hydro_29_N"/>
</dbReference>
<keyword evidence="6" id="KW-0326">Glycosidase</keyword>
<evidence type="ECO:0000256" key="5">
    <source>
        <dbReference type="ARBA" id="ARBA00022801"/>
    </source>
</evidence>
<evidence type="ECO:0000313" key="9">
    <source>
        <dbReference type="Proteomes" id="UP000309676"/>
    </source>
</evidence>
<comment type="similarity">
    <text evidence="2">Belongs to the glycosyl hydrolase 29 family.</text>
</comment>
<sequence>MIPRFQDARDRFFDMRFGMFVHWGLYAIPAWHEQLLWRGNATRKEYERLMHRFDPQRFDPEAWLDVAEAAGMQYVCFTTKHHDGFCMWDTKETSYNVMNTPYGKDVLAMLAEACAKRGMPLSLYYSCPDWHHPNYPNLGRHHEMFGPRAGDEPDLEKYYAYVRRQIEELLTRYGPIYQWFWDVNVAEHRDPSINERIRELQPGILINNRGPGDGDYSTPERHVPEGGVFRTPTEACQSLGRESWGYRENEDYYSDKFIMQSMDKALAMGGNYLLNVGPRADGTLDPINAATLRRLGDWFGRVKEAFLGAEPASYMGGRDEIVSSDEVHSVVARDHVLLTRKGNHLYVHAYKDLQSDCIVLRPLDKQPKRAVLLNDGRELDCAVELLPWYWKEKPYLRLRRVPVNEFAGEALVVRLEFDDSVAE</sequence>
<dbReference type="RefSeq" id="WP_138192725.1">
    <property type="nucleotide sequence ID" value="NZ_VCIW01000002.1"/>
</dbReference>
<dbReference type="InterPro" id="IPR016286">
    <property type="entry name" value="FUC_metazoa-typ"/>
</dbReference>
<dbReference type="InterPro" id="IPR017853">
    <property type="entry name" value="GH"/>
</dbReference>
<evidence type="ECO:0000256" key="1">
    <source>
        <dbReference type="ARBA" id="ARBA00004071"/>
    </source>
</evidence>
<reference evidence="8 9" key="1">
    <citation type="submission" date="2019-05" db="EMBL/GenBank/DDBJ databases">
        <authorList>
            <person name="Narsing Rao M.P."/>
            <person name="Li W.J."/>
        </authorList>
    </citation>
    <scope>NUCLEOTIDE SEQUENCE [LARGE SCALE GENOMIC DNA]</scope>
    <source>
        <strain evidence="8 9">SYSU_K30003</strain>
    </source>
</reference>
<comment type="caution">
    <text evidence="8">The sequence shown here is derived from an EMBL/GenBank/DDBJ whole genome shotgun (WGS) entry which is preliminary data.</text>
</comment>
<evidence type="ECO:0000256" key="2">
    <source>
        <dbReference type="ARBA" id="ARBA00007951"/>
    </source>
</evidence>
<dbReference type="GO" id="GO:0016139">
    <property type="term" value="P:glycoside catabolic process"/>
    <property type="evidence" value="ECO:0007669"/>
    <property type="project" value="TreeGrafter"/>
</dbReference>
<comment type="function">
    <text evidence="1">Alpha-L-fucosidase is responsible for hydrolyzing the alpha-1,6-linked fucose joined to the reducing-end N-acetylglucosamine of the carbohydrate moieties of glycoproteins.</text>
</comment>
<organism evidence="8 9">
    <name type="scientific">Paenibacillus antri</name>
    <dbReference type="NCBI Taxonomy" id="2582848"/>
    <lineage>
        <taxon>Bacteria</taxon>
        <taxon>Bacillati</taxon>
        <taxon>Bacillota</taxon>
        <taxon>Bacilli</taxon>
        <taxon>Bacillales</taxon>
        <taxon>Paenibacillaceae</taxon>
        <taxon>Paenibacillus</taxon>
    </lineage>
</organism>
<accession>A0A5R9GIZ1</accession>
<gene>
    <name evidence="8" type="ORF">FE782_03965</name>
</gene>
<dbReference type="PANTHER" id="PTHR10030">
    <property type="entry name" value="ALPHA-L-FUCOSIDASE"/>
    <property type="match status" value="1"/>
</dbReference>
<dbReference type="SMART" id="SM00812">
    <property type="entry name" value="Alpha_L_fucos"/>
    <property type="match status" value="1"/>
</dbReference>
<dbReference type="Pfam" id="PF01120">
    <property type="entry name" value="Alpha_L_fucos"/>
    <property type="match status" value="1"/>
</dbReference>
<feature type="domain" description="Glycoside hydrolase family 29 N-terminal" evidence="7">
    <location>
        <begin position="9"/>
        <end position="300"/>
    </location>
</feature>
<evidence type="ECO:0000256" key="6">
    <source>
        <dbReference type="ARBA" id="ARBA00023295"/>
    </source>
</evidence>
<dbReference type="PANTHER" id="PTHR10030:SF37">
    <property type="entry name" value="ALPHA-L-FUCOSIDASE-RELATED"/>
    <property type="match status" value="1"/>
</dbReference>
<name>A0A5R9GIZ1_9BACL</name>
<protein>
    <recommendedName>
        <fullName evidence="3">alpha-L-fucosidase</fullName>
        <ecNumber evidence="3">3.2.1.51</ecNumber>
    </recommendedName>
</protein>
<dbReference type="EC" id="3.2.1.51" evidence="3"/>
<dbReference type="GO" id="GO:0006004">
    <property type="term" value="P:fucose metabolic process"/>
    <property type="evidence" value="ECO:0007669"/>
    <property type="project" value="InterPro"/>
</dbReference>
<dbReference type="OrthoDB" id="107551at2"/>
<dbReference type="PRINTS" id="PR00741">
    <property type="entry name" value="GLHYDRLASE29"/>
</dbReference>
<dbReference type="Gene3D" id="3.20.20.80">
    <property type="entry name" value="Glycosidases"/>
    <property type="match status" value="1"/>
</dbReference>
<evidence type="ECO:0000313" key="8">
    <source>
        <dbReference type="EMBL" id="TLS53434.1"/>
    </source>
</evidence>
<dbReference type="SUPFAM" id="SSF51445">
    <property type="entry name" value="(Trans)glycosidases"/>
    <property type="match status" value="1"/>
</dbReference>
<dbReference type="AlphaFoldDB" id="A0A5R9GIZ1"/>